<comment type="caution">
    <text evidence="1">The sequence shown here is derived from an EMBL/GenBank/DDBJ whole genome shotgun (WGS) entry which is preliminary data.</text>
</comment>
<reference evidence="1" key="1">
    <citation type="submission" date="2019-08" db="EMBL/GenBank/DDBJ databases">
        <authorList>
            <person name="Kucharzyk K."/>
            <person name="Murdoch R.W."/>
            <person name="Higgins S."/>
            <person name="Loffler F."/>
        </authorList>
    </citation>
    <scope>NUCLEOTIDE SEQUENCE</scope>
</reference>
<proteinExistence type="predicted"/>
<sequence>MLFLDSATIIQALRPFDKANSSSAIHPGHPEVIKKTVDEYKK</sequence>
<dbReference type="EMBL" id="VSSQ01125060">
    <property type="protein sequence ID" value="MPN55606.1"/>
    <property type="molecule type" value="Genomic_DNA"/>
</dbReference>
<dbReference type="AlphaFoldDB" id="A0A645IWM8"/>
<evidence type="ECO:0000313" key="1">
    <source>
        <dbReference type="EMBL" id="MPN55606.1"/>
    </source>
</evidence>
<protein>
    <submittedName>
        <fullName evidence="1">Uncharacterized protein</fullName>
    </submittedName>
</protein>
<name>A0A645IWM8_9ZZZZ</name>
<accession>A0A645IWM8</accession>
<gene>
    <name evidence="1" type="ORF">SDC9_203290</name>
</gene>
<organism evidence="1">
    <name type="scientific">bioreactor metagenome</name>
    <dbReference type="NCBI Taxonomy" id="1076179"/>
    <lineage>
        <taxon>unclassified sequences</taxon>
        <taxon>metagenomes</taxon>
        <taxon>ecological metagenomes</taxon>
    </lineage>
</organism>